<organism evidence="3">
    <name type="scientific">Drosophila persimilis</name>
    <name type="common">Fruit fly</name>
    <dbReference type="NCBI Taxonomy" id="7234"/>
    <lineage>
        <taxon>Eukaryota</taxon>
        <taxon>Metazoa</taxon>
        <taxon>Ecdysozoa</taxon>
        <taxon>Arthropoda</taxon>
        <taxon>Hexapoda</taxon>
        <taxon>Insecta</taxon>
        <taxon>Pterygota</taxon>
        <taxon>Neoptera</taxon>
        <taxon>Endopterygota</taxon>
        <taxon>Diptera</taxon>
        <taxon>Brachycera</taxon>
        <taxon>Muscomorpha</taxon>
        <taxon>Ephydroidea</taxon>
        <taxon>Drosophilidae</taxon>
        <taxon>Drosophila</taxon>
        <taxon>Sophophora</taxon>
    </lineage>
</organism>
<feature type="region of interest" description="Disordered" evidence="1">
    <location>
        <begin position="19"/>
        <end position="71"/>
    </location>
</feature>
<evidence type="ECO:0000313" key="3">
    <source>
        <dbReference type="Proteomes" id="UP000008744"/>
    </source>
</evidence>
<gene>
    <name evidence="2" type="primary">Dper\GL14342</name>
    <name evidence="2" type="ORF">Dper_GL14342</name>
</gene>
<dbReference type="HOGENOM" id="CLU_2742745_0_0_1"/>
<evidence type="ECO:0000313" key="2">
    <source>
        <dbReference type="EMBL" id="EDW39826.1"/>
    </source>
</evidence>
<reference evidence="2 3" key="1">
    <citation type="journal article" date="2007" name="Nature">
        <title>Evolution of genes and genomes on the Drosophila phylogeny.</title>
        <authorList>
            <consortium name="Drosophila 12 Genomes Consortium"/>
            <person name="Clark A.G."/>
            <person name="Eisen M.B."/>
            <person name="Smith D.R."/>
            <person name="Bergman C.M."/>
            <person name="Oliver B."/>
            <person name="Markow T.A."/>
            <person name="Kaufman T.C."/>
            <person name="Kellis M."/>
            <person name="Gelbart W."/>
            <person name="Iyer V.N."/>
            <person name="Pollard D.A."/>
            <person name="Sackton T.B."/>
            <person name="Larracuente A.M."/>
            <person name="Singh N.D."/>
            <person name="Abad J.P."/>
            <person name="Abt D.N."/>
            <person name="Adryan B."/>
            <person name="Aguade M."/>
            <person name="Akashi H."/>
            <person name="Anderson W.W."/>
            <person name="Aquadro C.F."/>
            <person name="Ardell D.H."/>
            <person name="Arguello R."/>
            <person name="Artieri C.G."/>
            <person name="Barbash D.A."/>
            <person name="Barker D."/>
            <person name="Barsanti P."/>
            <person name="Batterham P."/>
            <person name="Batzoglou S."/>
            <person name="Begun D."/>
            <person name="Bhutkar A."/>
            <person name="Blanco E."/>
            <person name="Bosak S.A."/>
            <person name="Bradley R.K."/>
            <person name="Brand A.D."/>
            <person name="Brent M.R."/>
            <person name="Brooks A.N."/>
            <person name="Brown R.H."/>
            <person name="Butlin R.K."/>
            <person name="Caggese C."/>
            <person name="Calvi B.R."/>
            <person name="Bernardo de Carvalho A."/>
            <person name="Caspi A."/>
            <person name="Castrezana S."/>
            <person name="Celniker S.E."/>
            <person name="Chang J.L."/>
            <person name="Chapple C."/>
            <person name="Chatterji S."/>
            <person name="Chinwalla A."/>
            <person name="Civetta A."/>
            <person name="Clifton S.W."/>
            <person name="Comeron J.M."/>
            <person name="Costello J.C."/>
            <person name="Coyne J.A."/>
            <person name="Daub J."/>
            <person name="David R.G."/>
            <person name="Delcher A.L."/>
            <person name="Delehaunty K."/>
            <person name="Do C.B."/>
            <person name="Ebling H."/>
            <person name="Edwards K."/>
            <person name="Eickbush T."/>
            <person name="Evans J.D."/>
            <person name="Filipski A."/>
            <person name="Findeiss S."/>
            <person name="Freyhult E."/>
            <person name="Fulton L."/>
            <person name="Fulton R."/>
            <person name="Garcia A.C."/>
            <person name="Gardiner A."/>
            <person name="Garfield D.A."/>
            <person name="Garvin B.E."/>
            <person name="Gibson G."/>
            <person name="Gilbert D."/>
            <person name="Gnerre S."/>
            <person name="Godfrey J."/>
            <person name="Good R."/>
            <person name="Gotea V."/>
            <person name="Gravely B."/>
            <person name="Greenberg A.J."/>
            <person name="Griffiths-Jones S."/>
            <person name="Gross S."/>
            <person name="Guigo R."/>
            <person name="Gustafson E.A."/>
            <person name="Haerty W."/>
            <person name="Hahn M.W."/>
            <person name="Halligan D.L."/>
            <person name="Halpern A.L."/>
            <person name="Halter G.M."/>
            <person name="Han M.V."/>
            <person name="Heger A."/>
            <person name="Hillier L."/>
            <person name="Hinrichs A.S."/>
            <person name="Holmes I."/>
            <person name="Hoskins R.A."/>
            <person name="Hubisz M.J."/>
            <person name="Hultmark D."/>
            <person name="Huntley M.A."/>
            <person name="Jaffe D.B."/>
            <person name="Jagadeeshan S."/>
            <person name="Jeck W.R."/>
            <person name="Johnson J."/>
            <person name="Jones C.D."/>
            <person name="Jordan W.C."/>
            <person name="Karpen G.H."/>
            <person name="Kataoka E."/>
            <person name="Keightley P.D."/>
            <person name="Kheradpour P."/>
            <person name="Kirkness E.F."/>
            <person name="Koerich L.B."/>
            <person name="Kristiansen K."/>
            <person name="Kudrna D."/>
            <person name="Kulathinal R.J."/>
            <person name="Kumar S."/>
            <person name="Kwok R."/>
            <person name="Lander E."/>
            <person name="Langley C.H."/>
            <person name="Lapoint R."/>
            <person name="Lazzaro B.P."/>
            <person name="Lee S.J."/>
            <person name="Levesque L."/>
            <person name="Li R."/>
            <person name="Lin C.F."/>
            <person name="Lin M.F."/>
            <person name="Lindblad-Toh K."/>
            <person name="Llopart A."/>
            <person name="Long M."/>
            <person name="Low L."/>
            <person name="Lozovsky E."/>
            <person name="Lu J."/>
            <person name="Luo M."/>
            <person name="Machado C.A."/>
            <person name="Makalowski W."/>
            <person name="Marzo M."/>
            <person name="Matsuda M."/>
            <person name="Matzkin L."/>
            <person name="McAllister B."/>
            <person name="McBride C.S."/>
            <person name="McKernan B."/>
            <person name="McKernan K."/>
            <person name="Mendez-Lago M."/>
            <person name="Minx P."/>
            <person name="Mollenhauer M.U."/>
            <person name="Montooth K."/>
            <person name="Mount S.M."/>
            <person name="Mu X."/>
            <person name="Myers E."/>
            <person name="Negre B."/>
            <person name="Newfeld S."/>
            <person name="Nielsen R."/>
            <person name="Noor M.A."/>
            <person name="O'Grady P."/>
            <person name="Pachter L."/>
            <person name="Papaceit M."/>
            <person name="Parisi M.J."/>
            <person name="Parisi M."/>
            <person name="Parts L."/>
            <person name="Pedersen J.S."/>
            <person name="Pesole G."/>
            <person name="Phillippy A.M."/>
            <person name="Ponting C.P."/>
            <person name="Pop M."/>
            <person name="Porcelli D."/>
            <person name="Powell J.R."/>
            <person name="Prohaska S."/>
            <person name="Pruitt K."/>
            <person name="Puig M."/>
            <person name="Quesneville H."/>
            <person name="Ram K.R."/>
            <person name="Rand D."/>
            <person name="Rasmussen M.D."/>
            <person name="Reed L.K."/>
            <person name="Reenan R."/>
            <person name="Reily A."/>
            <person name="Remington K.A."/>
            <person name="Rieger T.T."/>
            <person name="Ritchie M.G."/>
            <person name="Robin C."/>
            <person name="Rogers Y.H."/>
            <person name="Rohde C."/>
            <person name="Rozas J."/>
            <person name="Rubenfield M.J."/>
            <person name="Ruiz A."/>
            <person name="Russo S."/>
            <person name="Salzberg S.L."/>
            <person name="Sanchez-Gracia A."/>
            <person name="Saranga D.J."/>
            <person name="Sato H."/>
            <person name="Schaeffer S.W."/>
            <person name="Schatz M.C."/>
            <person name="Schlenke T."/>
            <person name="Schwartz R."/>
            <person name="Segarra C."/>
            <person name="Singh R.S."/>
            <person name="Sirot L."/>
            <person name="Sirota M."/>
            <person name="Sisneros N.B."/>
            <person name="Smith C.D."/>
            <person name="Smith T.F."/>
            <person name="Spieth J."/>
            <person name="Stage D.E."/>
            <person name="Stark A."/>
            <person name="Stephan W."/>
            <person name="Strausberg R.L."/>
            <person name="Strempel S."/>
            <person name="Sturgill D."/>
            <person name="Sutton G."/>
            <person name="Sutton G.G."/>
            <person name="Tao W."/>
            <person name="Teichmann S."/>
            <person name="Tobari Y.N."/>
            <person name="Tomimura Y."/>
            <person name="Tsolas J.M."/>
            <person name="Valente V.L."/>
            <person name="Venter E."/>
            <person name="Venter J.C."/>
            <person name="Vicario S."/>
            <person name="Vieira F.G."/>
            <person name="Vilella A.J."/>
            <person name="Villasante A."/>
            <person name="Walenz B."/>
            <person name="Wang J."/>
            <person name="Wasserman M."/>
            <person name="Watts T."/>
            <person name="Wilson D."/>
            <person name="Wilson R.K."/>
            <person name="Wing R.A."/>
            <person name="Wolfner M.F."/>
            <person name="Wong A."/>
            <person name="Wong G.K."/>
            <person name="Wu C.I."/>
            <person name="Wu G."/>
            <person name="Yamamoto D."/>
            <person name="Yang H.P."/>
            <person name="Yang S.P."/>
            <person name="Yorke J.A."/>
            <person name="Yoshida K."/>
            <person name="Zdobnov E."/>
            <person name="Zhang P."/>
            <person name="Zhang Y."/>
            <person name="Zimin A.V."/>
            <person name="Baldwin J."/>
            <person name="Abdouelleil A."/>
            <person name="Abdulkadir J."/>
            <person name="Abebe A."/>
            <person name="Abera B."/>
            <person name="Abreu J."/>
            <person name="Acer S.C."/>
            <person name="Aftuck L."/>
            <person name="Alexander A."/>
            <person name="An P."/>
            <person name="Anderson E."/>
            <person name="Anderson S."/>
            <person name="Arachi H."/>
            <person name="Azer M."/>
            <person name="Bachantsang P."/>
            <person name="Barry A."/>
            <person name="Bayul T."/>
            <person name="Berlin A."/>
            <person name="Bessette D."/>
            <person name="Bloom T."/>
            <person name="Blye J."/>
            <person name="Boguslavskiy L."/>
            <person name="Bonnet C."/>
            <person name="Boukhgalter B."/>
            <person name="Bourzgui I."/>
            <person name="Brown A."/>
            <person name="Cahill P."/>
            <person name="Channer S."/>
            <person name="Cheshatsang Y."/>
            <person name="Chuda L."/>
            <person name="Citroen M."/>
            <person name="Collymore A."/>
            <person name="Cooke P."/>
            <person name="Costello M."/>
            <person name="D'Aco K."/>
            <person name="Daza R."/>
            <person name="De Haan G."/>
            <person name="DeGray S."/>
            <person name="DeMaso C."/>
            <person name="Dhargay N."/>
            <person name="Dooley K."/>
            <person name="Dooley E."/>
            <person name="Doricent M."/>
            <person name="Dorje P."/>
            <person name="Dorjee K."/>
            <person name="Dupes A."/>
            <person name="Elong R."/>
            <person name="Falk J."/>
            <person name="Farina A."/>
            <person name="Faro S."/>
            <person name="Ferguson D."/>
            <person name="Fisher S."/>
            <person name="Foley C.D."/>
            <person name="Franke A."/>
            <person name="Friedrich D."/>
            <person name="Gadbois L."/>
            <person name="Gearin G."/>
            <person name="Gearin C.R."/>
            <person name="Giannoukos G."/>
            <person name="Goode T."/>
            <person name="Graham J."/>
            <person name="Grandbois E."/>
            <person name="Grewal S."/>
            <person name="Gyaltsen K."/>
            <person name="Hafez N."/>
            <person name="Hagos B."/>
            <person name="Hall J."/>
            <person name="Henson C."/>
            <person name="Hollinger A."/>
            <person name="Honan T."/>
            <person name="Huard M.D."/>
            <person name="Hughes L."/>
            <person name="Hurhula B."/>
            <person name="Husby M.E."/>
            <person name="Kamat A."/>
            <person name="Kanga B."/>
            <person name="Kashin S."/>
            <person name="Khazanovich D."/>
            <person name="Kisner P."/>
            <person name="Lance K."/>
            <person name="Lara M."/>
            <person name="Lee W."/>
            <person name="Lennon N."/>
            <person name="Letendre F."/>
            <person name="LeVine R."/>
            <person name="Lipovsky A."/>
            <person name="Liu X."/>
            <person name="Liu J."/>
            <person name="Liu S."/>
            <person name="Lokyitsang T."/>
            <person name="Lokyitsang Y."/>
            <person name="Lubonja R."/>
            <person name="Lui A."/>
            <person name="MacDonald P."/>
            <person name="Magnisalis V."/>
            <person name="Maru K."/>
            <person name="Matthews C."/>
            <person name="McCusker W."/>
            <person name="McDonough S."/>
            <person name="Mehta T."/>
            <person name="Meldrim J."/>
            <person name="Meneus L."/>
            <person name="Mihai O."/>
            <person name="Mihalev A."/>
            <person name="Mihova T."/>
            <person name="Mittelman R."/>
            <person name="Mlenga V."/>
            <person name="Montmayeur A."/>
            <person name="Mulrain L."/>
            <person name="Navidi A."/>
            <person name="Naylor J."/>
            <person name="Negash T."/>
            <person name="Nguyen T."/>
            <person name="Nguyen N."/>
            <person name="Nicol R."/>
            <person name="Norbu C."/>
            <person name="Norbu N."/>
            <person name="Novod N."/>
            <person name="O'Neill B."/>
            <person name="Osman S."/>
            <person name="Markiewicz E."/>
            <person name="Oyono O.L."/>
            <person name="Patti C."/>
            <person name="Phunkhang P."/>
            <person name="Pierre F."/>
            <person name="Priest M."/>
            <person name="Raghuraman S."/>
            <person name="Rege F."/>
            <person name="Reyes R."/>
            <person name="Rise C."/>
            <person name="Rogov P."/>
            <person name="Ross K."/>
            <person name="Ryan E."/>
            <person name="Settipalli S."/>
            <person name="Shea T."/>
            <person name="Sherpa N."/>
            <person name="Shi L."/>
            <person name="Shih D."/>
            <person name="Sparrow T."/>
            <person name="Spaulding J."/>
            <person name="Stalker J."/>
            <person name="Stange-Thomann N."/>
            <person name="Stavropoulos S."/>
            <person name="Stone C."/>
            <person name="Strader C."/>
            <person name="Tesfaye S."/>
            <person name="Thomson T."/>
            <person name="Thoulutsang Y."/>
            <person name="Thoulutsang D."/>
            <person name="Topham K."/>
            <person name="Topping I."/>
            <person name="Tsamla T."/>
            <person name="Vassiliev H."/>
            <person name="Vo A."/>
            <person name="Wangchuk T."/>
            <person name="Wangdi T."/>
            <person name="Weiand M."/>
            <person name="Wilkinson J."/>
            <person name="Wilson A."/>
            <person name="Yadav S."/>
            <person name="Young G."/>
            <person name="Yu Q."/>
            <person name="Zembek L."/>
            <person name="Zhong D."/>
            <person name="Zimmer A."/>
            <person name="Zwirko Z."/>
            <person name="Jaffe D.B."/>
            <person name="Alvarez P."/>
            <person name="Brockman W."/>
            <person name="Butler J."/>
            <person name="Chin C."/>
            <person name="Gnerre S."/>
            <person name="Grabherr M."/>
            <person name="Kleber M."/>
            <person name="Mauceli E."/>
            <person name="MacCallum I."/>
        </authorList>
    </citation>
    <scope>NUCLEOTIDE SEQUENCE [LARGE SCALE GENOMIC DNA]</scope>
    <source>
        <strain evidence="3">MSH-3 / Tucson 14011-0111.49</strain>
    </source>
</reference>
<keyword evidence="3" id="KW-1185">Reference proteome</keyword>
<name>B4GQF4_DROPE</name>
<proteinExistence type="predicted"/>
<accession>B4GQF4</accession>
<evidence type="ECO:0000256" key="1">
    <source>
        <dbReference type="SAM" id="MobiDB-lite"/>
    </source>
</evidence>
<dbReference type="AlphaFoldDB" id="B4GQF4"/>
<dbReference type="Proteomes" id="UP000008744">
    <property type="component" value="Unassembled WGS sequence"/>
</dbReference>
<protein>
    <submittedName>
        <fullName evidence="2">GL14342</fullName>
    </submittedName>
</protein>
<feature type="compositionally biased region" description="Basic and acidic residues" evidence="1">
    <location>
        <begin position="48"/>
        <end position="57"/>
    </location>
</feature>
<sequence length="71" mass="7463">MPDIKDADIISCMEFNQDGRKNAEASAAEGSKHASTGGTCAHGAHLNDLPDREHRLVGSDTENTGDLAKPS</sequence>
<dbReference type="EMBL" id="CH479187">
    <property type="protein sequence ID" value="EDW39826.1"/>
    <property type="molecule type" value="Genomic_DNA"/>
</dbReference>